<dbReference type="AlphaFoldDB" id="A0A8S3CHZ1"/>
<organism evidence="2 3">
    <name type="scientific">Rotaria magnacalcarata</name>
    <dbReference type="NCBI Taxonomy" id="392030"/>
    <lineage>
        <taxon>Eukaryota</taxon>
        <taxon>Metazoa</taxon>
        <taxon>Spiralia</taxon>
        <taxon>Gnathifera</taxon>
        <taxon>Rotifera</taxon>
        <taxon>Eurotatoria</taxon>
        <taxon>Bdelloidea</taxon>
        <taxon>Philodinida</taxon>
        <taxon>Philodinidae</taxon>
        <taxon>Rotaria</taxon>
    </lineage>
</organism>
<dbReference type="Proteomes" id="UP000676336">
    <property type="component" value="Unassembled WGS sequence"/>
</dbReference>
<dbReference type="EMBL" id="CAJOBI010135152">
    <property type="protein sequence ID" value="CAF4742421.1"/>
    <property type="molecule type" value="Genomic_DNA"/>
</dbReference>
<dbReference type="EMBL" id="CAJOBI010177125">
    <property type="protein sequence ID" value="CAF4911927.1"/>
    <property type="molecule type" value="Genomic_DNA"/>
</dbReference>
<comment type="caution">
    <text evidence="2">The sequence shown here is derived from an EMBL/GenBank/DDBJ whole genome shotgun (WGS) entry which is preliminary data.</text>
</comment>
<evidence type="ECO:0000313" key="3">
    <source>
        <dbReference type="Proteomes" id="UP000676336"/>
    </source>
</evidence>
<reference evidence="2" key="1">
    <citation type="submission" date="2021-02" db="EMBL/GenBank/DDBJ databases">
        <authorList>
            <person name="Nowell W R."/>
        </authorList>
    </citation>
    <scope>NUCLEOTIDE SEQUENCE</scope>
</reference>
<sequence>MHLLEETMENLKNQGLINAGYATTMLRTSTTGSINDDNPGSLSRKI</sequence>
<name>A0A8S3CHZ1_9BILA</name>
<accession>A0A8S3CHZ1</accession>
<proteinExistence type="predicted"/>
<evidence type="ECO:0000313" key="2">
    <source>
        <dbReference type="EMBL" id="CAF4911927.1"/>
    </source>
</evidence>
<feature type="non-terminal residue" evidence="2">
    <location>
        <position position="46"/>
    </location>
</feature>
<evidence type="ECO:0000313" key="1">
    <source>
        <dbReference type="EMBL" id="CAF4742421.1"/>
    </source>
</evidence>
<gene>
    <name evidence="1" type="ORF">SMN809_LOCUS44780</name>
    <name evidence="2" type="ORF">SMN809_LOCUS52268</name>
</gene>
<feature type="non-terminal residue" evidence="2">
    <location>
        <position position="1"/>
    </location>
</feature>
<protein>
    <submittedName>
        <fullName evidence="2">Uncharacterized protein</fullName>
    </submittedName>
</protein>